<evidence type="ECO:0000256" key="5">
    <source>
        <dbReference type="RuleBase" id="RU004432"/>
    </source>
</evidence>
<keyword evidence="9" id="KW-0378">Hydrolase</keyword>
<dbReference type="InterPro" id="IPR027417">
    <property type="entry name" value="P-loop_NTPase"/>
</dbReference>
<dbReference type="SMART" id="SM01086">
    <property type="entry name" value="ClpB_D2-small"/>
    <property type="match status" value="1"/>
</dbReference>
<dbReference type="CDD" id="cd19499">
    <property type="entry name" value="RecA-like_ClpB_Hsp104-like"/>
    <property type="match status" value="1"/>
</dbReference>
<dbReference type="GO" id="GO:0008233">
    <property type="term" value="F:peptidase activity"/>
    <property type="evidence" value="ECO:0007669"/>
    <property type="project" value="UniProtKB-KW"/>
</dbReference>
<dbReference type="Gene3D" id="1.10.8.60">
    <property type="match status" value="1"/>
</dbReference>
<evidence type="ECO:0000256" key="3">
    <source>
        <dbReference type="ARBA" id="ARBA00022840"/>
    </source>
</evidence>
<dbReference type="EMBL" id="JAUSWO010000001">
    <property type="protein sequence ID" value="MDQ0513699.1"/>
    <property type="molecule type" value="Genomic_DNA"/>
</dbReference>
<evidence type="ECO:0000259" key="8">
    <source>
        <dbReference type="SMART" id="SM01086"/>
    </source>
</evidence>
<reference evidence="9" key="1">
    <citation type="submission" date="2023-07" db="EMBL/GenBank/DDBJ databases">
        <title>Genomic Encyclopedia of Type Strains, Phase IV (KMG-IV): sequencing the most valuable type-strain genomes for metagenomic binning, comparative biology and taxonomic classification.</title>
        <authorList>
            <person name="Goeker M."/>
        </authorList>
    </citation>
    <scope>NUCLEOTIDE SEQUENCE [LARGE SCALE GENOMIC DNA]</scope>
    <source>
        <strain evidence="9">DSM 21204</strain>
    </source>
</reference>
<feature type="domain" description="Clp ATPase C-terminal" evidence="8">
    <location>
        <begin position="611"/>
        <end position="702"/>
    </location>
</feature>
<dbReference type="SUPFAM" id="SSF52540">
    <property type="entry name" value="P-loop containing nucleoside triphosphate hydrolases"/>
    <property type="match status" value="2"/>
</dbReference>
<evidence type="ECO:0000313" key="9">
    <source>
        <dbReference type="EMBL" id="MDQ0513699.1"/>
    </source>
</evidence>
<dbReference type="PROSITE" id="PS00870">
    <property type="entry name" value="CLPAB_1"/>
    <property type="match status" value="1"/>
</dbReference>
<dbReference type="InterPro" id="IPR028299">
    <property type="entry name" value="ClpA/B_CS2"/>
</dbReference>
<evidence type="ECO:0000313" key="10">
    <source>
        <dbReference type="Proteomes" id="UP001240643"/>
    </source>
</evidence>
<dbReference type="PRINTS" id="PR00300">
    <property type="entry name" value="CLPPROTEASEA"/>
</dbReference>
<evidence type="ECO:0000256" key="4">
    <source>
        <dbReference type="ARBA" id="ARBA00023186"/>
    </source>
</evidence>
<dbReference type="InterPro" id="IPR041546">
    <property type="entry name" value="ClpA/ClpB_AAA_lid"/>
</dbReference>
<feature type="domain" description="AAA+ ATPase" evidence="7">
    <location>
        <begin position="51"/>
        <end position="196"/>
    </location>
</feature>
<feature type="domain" description="AAA+ ATPase" evidence="7">
    <location>
        <begin position="450"/>
        <end position="612"/>
    </location>
</feature>
<dbReference type="PROSITE" id="PS00871">
    <property type="entry name" value="CLPAB_2"/>
    <property type="match status" value="1"/>
</dbReference>
<dbReference type="Proteomes" id="UP001240643">
    <property type="component" value="Unassembled WGS sequence"/>
</dbReference>
<protein>
    <submittedName>
        <fullName evidence="9">ATP-dependent Clp protease ATP-binding subunit ClpB</fullName>
    </submittedName>
</protein>
<gene>
    <name evidence="9" type="ORF">J2Z62_000137</name>
</gene>
<evidence type="ECO:0000256" key="1">
    <source>
        <dbReference type="ARBA" id="ARBA00022737"/>
    </source>
</evidence>
<proteinExistence type="inferred from homology"/>
<evidence type="ECO:0000259" key="7">
    <source>
        <dbReference type="SMART" id="SM00382"/>
    </source>
</evidence>
<dbReference type="CDD" id="cd00009">
    <property type="entry name" value="AAA"/>
    <property type="match status" value="1"/>
</dbReference>
<keyword evidence="1" id="KW-0677">Repeat</keyword>
<dbReference type="PANTHER" id="PTHR11638">
    <property type="entry name" value="ATP-DEPENDENT CLP PROTEASE"/>
    <property type="match status" value="1"/>
</dbReference>
<evidence type="ECO:0000256" key="2">
    <source>
        <dbReference type="ARBA" id="ARBA00022741"/>
    </source>
</evidence>
<keyword evidence="4 5" id="KW-0143">Chaperone</keyword>
<dbReference type="GO" id="GO:0006508">
    <property type="term" value="P:proteolysis"/>
    <property type="evidence" value="ECO:0007669"/>
    <property type="project" value="UniProtKB-KW"/>
</dbReference>
<dbReference type="Pfam" id="PF00004">
    <property type="entry name" value="AAA"/>
    <property type="match status" value="1"/>
</dbReference>
<organism evidence="9 10">
    <name type="scientific">Mycoplasmoides fastidiosum</name>
    <dbReference type="NCBI Taxonomy" id="92758"/>
    <lineage>
        <taxon>Bacteria</taxon>
        <taxon>Bacillati</taxon>
        <taxon>Mycoplasmatota</taxon>
        <taxon>Mycoplasmoidales</taxon>
        <taxon>Mycoplasmoidaceae</taxon>
        <taxon>Mycoplasmoides</taxon>
    </lineage>
</organism>
<evidence type="ECO:0000256" key="6">
    <source>
        <dbReference type="SAM" id="Coils"/>
    </source>
</evidence>
<dbReference type="GO" id="GO:0005524">
    <property type="term" value="F:ATP binding"/>
    <property type="evidence" value="ECO:0007669"/>
    <property type="project" value="UniProtKB-KW"/>
</dbReference>
<keyword evidence="3 5" id="KW-0067">ATP-binding</keyword>
<dbReference type="Pfam" id="PF17871">
    <property type="entry name" value="AAA_lid_9"/>
    <property type="match status" value="1"/>
</dbReference>
<dbReference type="InterPro" id="IPR003593">
    <property type="entry name" value="AAA+_ATPase"/>
</dbReference>
<feature type="coiled-coil region" evidence="6">
    <location>
        <begin position="318"/>
        <end position="345"/>
    </location>
</feature>
<dbReference type="PANTHER" id="PTHR11638:SF18">
    <property type="entry name" value="HEAT SHOCK PROTEIN 104"/>
    <property type="match status" value="1"/>
</dbReference>
<dbReference type="InterPro" id="IPR003959">
    <property type="entry name" value="ATPase_AAA_core"/>
</dbReference>
<dbReference type="RefSeq" id="WP_256547603.1">
    <property type="nucleotide sequence ID" value="NZ_CP101809.1"/>
</dbReference>
<accession>A0ABU0LYD7</accession>
<comment type="similarity">
    <text evidence="5">Belongs to the ClpA/ClpB family.</text>
</comment>
<dbReference type="Pfam" id="PF07724">
    <property type="entry name" value="AAA_2"/>
    <property type="match status" value="1"/>
</dbReference>
<dbReference type="InterPro" id="IPR050130">
    <property type="entry name" value="ClpA_ClpB"/>
</dbReference>
<keyword evidence="10" id="KW-1185">Reference proteome</keyword>
<dbReference type="Pfam" id="PF10431">
    <property type="entry name" value="ClpB_D2-small"/>
    <property type="match status" value="1"/>
</dbReference>
<dbReference type="InterPro" id="IPR018368">
    <property type="entry name" value="ClpA/B_CS1"/>
</dbReference>
<dbReference type="InterPro" id="IPR019489">
    <property type="entry name" value="Clp_ATPase_C"/>
</dbReference>
<dbReference type="SMART" id="SM00382">
    <property type="entry name" value="AAA"/>
    <property type="match status" value="2"/>
</dbReference>
<keyword evidence="9" id="KW-0645">Protease</keyword>
<name>A0ABU0LYD7_9BACT</name>
<sequence>MDFNFKKSSDLPPLEEFGRNLNKEVANNKIDPVIGRENEIRRLIEIISRKSKNNPILIGEPGVGKTAIVEGFVQRIVAKDVPTNLLDKEVYEISLSNILSGASFQGQFEERMNKLIKQVQESEGKIILFIDEIHQLVGAGRTSGAMDAANILKPLMARGDFKIIGATTLNEYRNYIEKDGALERRMQKILVNEPSKNETITIMRGLKERWELFHGVKILDSAIVAAVNLSDRYITDRMLPDKAIDLIDEAAARIKTDMHSQPKELDVLNREIIHLETERAALAQEDTENSRERLQEVDKRLIESKDRQAIIQERWKNEKELHKKLQKYKEQIDKVKLAIERYQIEAKFEEASKLLYVTLPNLEREIKAIDEHLQKSSKLVKDKVTEEEIAAVISDAIGVPLQKIVESEKEKLLHLRDTLKKEIKGQDNAIELVTNAVLRGRVGINDPDKPIGSFLFLGPTGVGKTEVARALAFALFDSKRKMVRIDMSEYMEKHSISKLVGAPPGYVGYDQAGLLTESVRRNPYSVILLDEIEKAHSDVLNLLLQILDHGEIKDGQGRLINFKNTILILTSNIGAKYILDNEPEKALGEMRRYLRPEFINRLDEIIIFNKLESNVMFEIVKKFMNELIRRMKKDHYYLTFTHETVHHIIERSYDINYGARPIKRFIQTHVENLLSQKIINDELVKEKKYLLDWDKQKQELILIPE</sequence>
<keyword evidence="6" id="KW-0175">Coiled coil</keyword>
<keyword evidence="2 5" id="KW-0547">Nucleotide-binding</keyword>
<dbReference type="InterPro" id="IPR001270">
    <property type="entry name" value="ClpA/B"/>
</dbReference>
<dbReference type="Gene3D" id="3.40.50.300">
    <property type="entry name" value="P-loop containing nucleotide triphosphate hydrolases"/>
    <property type="match status" value="3"/>
</dbReference>
<comment type="caution">
    <text evidence="9">The sequence shown here is derived from an EMBL/GenBank/DDBJ whole genome shotgun (WGS) entry which is preliminary data.</text>
</comment>